<evidence type="ECO:0000256" key="6">
    <source>
        <dbReference type="ARBA" id="ARBA00012032"/>
    </source>
</evidence>
<comment type="cofactor">
    <cofactor evidence="2 21 24">
        <name>Zn(2+)</name>
        <dbReference type="ChEBI" id="CHEBI:29105"/>
    </cofactor>
</comment>
<organism evidence="30 31">
    <name type="scientific">Massilia horti</name>
    <dbReference type="NCBI Taxonomy" id="2562153"/>
    <lineage>
        <taxon>Bacteria</taxon>
        <taxon>Pseudomonadati</taxon>
        <taxon>Pseudomonadota</taxon>
        <taxon>Betaproteobacteria</taxon>
        <taxon>Burkholderiales</taxon>
        <taxon>Oxalobacteraceae</taxon>
        <taxon>Telluria group</taxon>
        <taxon>Massilia</taxon>
    </lineage>
</organism>
<dbReference type="PROSITE" id="PS51337">
    <property type="entry name" value="B12_BINDING_NTER"/>
    <property type="match status" value="1"/>
</dbReference>
<dbReference type="GO" id="GO:0032259">
    <property type="term" value="P:methylation"/>
    <property type="evidence" value="ECO:0007669"/>
    <property type="project" value="UniProtKB-KW"/>
</dbReference>
<gene>
    <name evidence="30" type="primary">metH</name>
    <name evidence="30" type="ORF">E4O92_17700</name>
</gene>
<evidence type="ECO:0000256" key="17">
    <source>
        <dbReference type="ARBA" id="ARBA00023285"/>
    </source>
</evidence>
<dbReference type="AlphaFoldDB" id="A0A4Y9SWS2"/>
<evidence type="ECO:0000256" key="13">
    <source>
        <dbReference type="ARBA" id="ARBA00022723"/>
    </source>
</evidence>
<dbReference type="Gene3D" id="1.10.288.10">
    <property type="entry name" value="Cobalamin-dependent Methionine Synthase, domain 2"/>
    <property type="match status" value="1"/>
</dbReference>
<dbReference type="InterPro" id="IPR003726">
    <property type="entry name" value="HCY_dom"/>
</dbReference>
<dbReference type="GO" id="GO:0050667">
    <property type="term" value="P:homocysteine metabolic process"/>
    <property type="evidence" value="ECO:0007669"/>
    <property type="project" value="TreeGrafter"/>
</dbReference>
<dbReference type="SMART" id="SM01018">
    <property type="entry name" value="B12-binding_2"/>
    <property type="match status" value="1"/>
</dbReference>
<evidence type="ECO:0000256" key="15">
    <source>
        <dbReference type="ARBA" id="ARBA00022833"/>
    </source>
</evidence>
<dbReference type="Pfam" id="PF02574">
    <property type="entry name" value="S-methyl_trans"/>
    <property type="match status" value="1"/>
</dbReference>
<feature type="binding site" evidence="22 24">
    <location>
        <position position="331"/>
    </location>
    <ligand>
        <name>Zn(2+)</name>
        <dbReference type="ChEBI" id="CHEBI:29105"/>
    </ligand>
</feature>
<evidence type="ECO:0000256" key="24">
    <source>
        <dbReference type="PROSITE-ProRule" id="PRU00333"/>
    </source>
</evidence>
<dbReference type="GO" id="GO:0005829">
    <property type="term" value="C:cytosol"/>
    <property type="evidence" value="ECO:0007669"/>
    <property type="project" value="TreeGrafter"/>
</dbReference>
<dbReference type="Pfam" id="PF02607">
    <property type="entry name" value="B12-binding_2"/>
    <property type="match status" value="1"/>
</dbReference>
<comment type="pathway">
    <text evidence="4 21">Amino-acid biosynthesis; L-methionine biosynthesis via de novo pathway; L-methionine from L-homocysteine (MetH route): step 1/1.</text>
</comment>
<dbReference type="NCBIfam" id="TIGR02082">
    <property type="entry name" value="metH"/>
    <property type="match status" value="1"/>
</dbReference>
<dbReference type="GO" id="GO:0031419">
    <property type="term" value="F:cobalamin binding"/>
    <property type="evidence" value="ECO:0007669"/>
    <property type="project" value="UniProtKB-UniRule"/>
</dbReference>
<dbReference type="PANTHER" id="PTHR45833:SF1">
    <property type="entry name" value="METHIONINE SYNTHASE"/>
    <property type="match status" value="1"/>
</dbReference>
<evidence type="ECO:0000256" key="12">
    <source>
        <dbReference type="ARBA" id="ARBA00022691"/>
    </source>
</evidence>
<feature type="binding site" evidence="23">
    <location>
        <position position="1171"/>
    </location>
    <ligand>
        <name>S-adenosyl-L-methionine</name>
        <dbReference type="ChEBI" id="CHEBI:59789"/>
    </ligand>
</feature>
<dbReference type="InterPro" id="IPR000489">
    <property type="entry name" value="Pterin-binding_dom"/>
</dbReference>
<keyword evidence="31" id="KW-1185">Reference proteome</keyword>
<dbReference type="FunFam" id="3.20.20.330:FF:000001">
    <property type="entry name" value="Methionine synthase"/>
    <property type="match status" value="1"/>
</dbReference>
<keyword evidence="16 21" id="KW-0486">Methionine biosynthesis</keyword>
<evidence type="ECO:0000256" key="2">
    <source>
        <dbReference type="ARBA" id="ARBA00001947"/>
    </source>
</evidence>
<keyword evidence="9 21" id="KW-0028">Amino-acid biosynthesis</keyword>
<dbReference type="CDD" id="cd00740">
    <property type="entry name" value="MeTr"/>
    <property type="match status" value="1"/>
</dbReference>
<keyword evidence="17 21" id="KW-0170">Cobalt</keyword>
<dbReference type="InterPro" id="IPR036724">
    <property type="entry name" value="Cobalamin-bd_sf"/>
</dbReference>
<dbReference type="InterPro" id="IPR050554">
    <property type="entry name" value="Met_Synthase/Corrinoid"/>
</dbReference>
<dbReference type="Proteomes" id="UP000297258">
    <property type="component" value="Unassembled WGS sequence"/>
</dbReference>
<dbReference type="InterPro" id="IPR003759">
    <property type="entry name" value="Cbl-bd_cap"/>
</dbReference>
<comment type="catalytic activity">
    <reaction evidence="1 21">
        <text>(6S)-5-methyl-5,6,7,8-tetrahydrofolate + L-homocysteine = (6S)-5,6,7,8-tetrahydrofolate + L-methionine</text>
        <dbReference type="Rhea" id="RHEA:11172"/>
        <dbReference type="ChEBI" id="CHEBI:18608"/>
        <dbReference type="ChEBI" id="CHEBI:57453"/>
        <dbReference type="ChEBI" id="CHEBI:57844"/>
        <dbReference type="ChEBI" id="CHEBI:58199"/>
        <dbReference type="EC" id="2.1.1.13"/>
    </reaction>
</comment>
<comment type="function">
    <text evidence="18 21">Catalyzes the transfer of a methyl group from methyl-cobalamin to homocysteine, yielding enzyme-bound cob(I)alamin and methionine. Subsequently, remethylates the cofactor using methyltetrahydrofolate.</text>
</comment>
<evidence type="ECO:0000313" key="30">
    <source>
        <dbReference type="EMBL" id="TFW29967.1"/>
    </source>
</evidence>
<feature type="domain" description="Hcy-binding" evidence="25">
    <location>
        <begin position="12"/>
        <end position="346"/>
    </location>
</feature>
<comment type="cofactor">
    <cofactor evidence="3 21 22">
        <name>methylcob(III)alamin</name>
        <dbReference type="ChEBI" id="CHEBI:28115"/>
    </cofactor>
</comment>
<dbReference type="InterPro" id="IPR004223">
    <property type="entry name" value="VitB12-dep_Met_synth_activ_dom"/>
</dbReference>
<feature type="binding site" evidence="23">
    <location>
        <begin position="786"/>
        <end position="790"/>
    </location>
    <ligand>
        <name>methylcob(III)alamin</name>
        <dbReference type="ChEBI" id="CHEBI:28115"/>
    </ligand>
</feature>
<dbReference type="InterPro" id="IPR037010">
    <property type="entry name" value="VitB12-dep_Met_synth_activ_sf"/>
</dbReference>
<dbReference type="GO" id="GO:0046653">
    <property type="term" value="P:tetrahydrofolate metabolic process"/>
    <property type="evidence" value="ECO:0007669"/>
    <property type="project" value="TreeGrafter"/>
</dbReference>
<reference evidence="30 31" key="1">
    <citation type="submission" date="2019-03" db="EMBL/GenBank/DDBJ databases">
        <title>Draft genome of Massilia hortus sp. nov., a novel bacterial species of the Oxalobacteraceae family.</title>
        <authorList>
            <person name="Peta V."/>
            <person name="Raths R."/>
            <person name="Bucking H."/>
        </authorList>
    </citation>
    <scope>NUCLEOTIDE SEQUENCE [LARGE SCALE GENOMIC DNA]</scope>
    <source>
        <strain evidence="30 31">ONC3</strain>
    </source>
</reference>
<evidence type="ECO:0000256" key="23">
    <source>
        <dbReference type="PIRSR" id="PIRSR000381-2"/>
    </source>
</evidence>
<keyword evidence="13 21" id="KW-0479">Metal-binding</keyword>
<keyword evidence="11 21" id="KW-0808">Transferase</keyword>
<evidence type="ECO:0000256" key="10">
    <source>
        <dbReference type="ARBA" id="ARBA00022628"/>
    </source>
</evidence>
<feature type="domain" description="AdoMet activation" evidence="27">
    <location>
        <begin position="930"/>
        <end position="1259"/>
    </location>
</feature>
<proteinExistence type="inferred from homology"/>
<feature type="binding site" description="axial binding residue" evidence="22">
    <location>
        <position position="789"/>
    </location>
    <ligand>
        <name>methylcob(III)alamin</name>
        <dbReference type="ChEBI" id="CHEBI:28115"/>
    </ligand>
    <ligandPart>
        <name>Co</name>
        <dbReference type="ChEBI" id="CHEBI:27638"/>
    </ligandPart>
</feature>
<name>A0A4Y9SWS2_9BURK</name>
<dbReference type="PROSITE" id="PS50974">
    <property type="entry name" value="ADOMET_ACTIVATION"/>
    <property type="match status" value="1"/>
</dbReference>
<evidence type="ECO:0000256" key="3">
    <source>
        <dbReference type="ARBA" id="ARBA00001956"/>
    </source>
</evidence>
<sequence>MTSPTATRSPTEAKLRQILSRRIMILDGAMGTIIQQYKLDELAYRGGPGGRFADFAAPEGSGARELFVKGNNELLTLTQPQVIQEIHERYLAAGADIIETNTFGATSIAQDDYHMAHLVYEMNVQAAKLARAAVAKYTSADKPRFVAGALGPTPKTASISPDVNDPAARNVTFDQLVASYHEQVRGLVDGGVDVLLVETIFDTLNCKAALFAIDQYFDEHPATARLPIMISGTVTDASGRVLSGQTVAAFWNSVRHAKPLTIGLNCALGAALMRPYAEELSQIADTFVCIYPNAGLPNPMSDTGFDELPADTSALLREFADAGFVNIAGGCCGTTPDHIKAISELLEGVAPRPVPEVPVALRLSGLEPFTIDDASLFVNVGERTNVTGSKAFARMILNEQFDEALSVARQQVENGAQVIDINMDEAMLDSAAAMTRFLNLIASEPDISRVPIMIDSSKWSVIEAGLKCVQGKAIVNSISLKEGEQEFLRQATLCRRYGAAVIVMAFDEQGQADTFERKTEICKRAYDTLVEKVGFPPEDIIFDPNIFAIATGIEEHNNYAVDFINATRWIRANLPHAKVSGGVSNVSFSFRGNDPAREAIHTVFLYHAIKAGMTMGIVNAGMIGVYDDLPAELRERVEDVVLNRRADATERMIEFAATLKGGGKQEAQNLEWRDAPVEKRLAHALVHGITQWIVEDTEEARQKIAAAGGRPIQVIEGPLMAGMDIVGDLFGQGKMFLPQVVKSARVMKQAVAHLIPFIEEEKAEQERRTGVIARSKGKIVVATVKGDVHDIGKNIVSVVLQCNNFEVVNMGVMVPCSDILAKAKAENADIVGLSGLITPSLEEMAHVAREMQRDPWFRERQIPLLIGGATTSRAHTAVKIAPHYDGPVVYVPDASRSVSVAQSLLTPETRDAYLAEIAADYARIREQHANKKALPMVTLSQARANKAMLDYQPAKPKFIGRRVFKNVDLATLACYIDWGPFFQTWDLAGPFPAILTDPVVGEAASKVFEEGQDLLKKIIEGRWLTANGAIALLPANSVNDDDIEIYTDESRSEVAFTWHGLRQQGVKPVVDGVQRPNQCLSDFVAPKESGMQDYIGMFAVTAGLGIEKHEQRFEQANDDYSSIMLKALADRLAEAFAEYLHERVRTDLWGYAADERLSNEQMIAEEYRGIRPAPGYPACPDHTVKAELFKTLQAEEIGMQLTESFAMYPGAAVSGFYFAHPKSKYFVVGKIGEDQLEDMARRRGIDKEEMARHLAPNLS</sequence>
<feature type="binding site" evidence="23">
    <location>
        <position position="834"/>
    </location>
    <ligand>
        <name>methylcob(III)alamin</name>
        <dbReference type="ChEBI" id="CHEBI:28115"/>
    </ligand>
</feature>
<keyword evidence="12 21" id="KW-0949">S-adenosyl-L-methionine</keyword>
<dbReference type="InterPro" id="IPR036594">
    <property type="entry name" value="Meth_synthase_dom"/>
</dbReference>
<dbReference type="InterPro" id="IPR011005">
    <property type="entry name" value="Dihydropteroate_synth-like_sf"/>
</dbReference>
<dbReference type="SUPFAM" id="SSF51717">
    <property type="entry name" value="Dihydropteroate synthetase-like"/>
    <property type="match status" value="1"/>
</dbReference>
<comment type="domain">
    <text evidence="21">Modular enzyme with four functionally distinct domains. The isolated Hcy-binding domain catalyzes methyl transfer from free methylcobalamin to homocysteine. The Hcy-binding domain in association with the pterin-binding domain catalyzes the methylation of cob(I)alamin by methyltetrahydrofolate and the methylation of homocysteine. The B12-binding domain binds the cofactor. The AdoMet activation domain binds S-adenosyl-L-methionine. Under aerobic conditions cob(I)alamin can be converted to inactive cob(II)alamin. Reductive methylation by S-adenosyl-L-methionine and flavodoxin regenerates methylcobalamin.</text>
</comment>
<evidence type="ECO:0000256" key="9">
    <source>
        <dbReference type="ARBA" id="ARBA00022605"/>
    </source>
</evidence>
<dbReference type="SUPFAM" id="SSF52242">
    <property type="entry name" value="Cobalamin (vitamin B12)-binding domain"/>
    <property type="match status" value="1"/>
</dbReference>
<dbReference type="Pfam" id="PF02965">
    <property type="entry name" value="Met_synt_B12"/>
    <property type="match status" value="1"/>
</dbReference>
<evidence type="ECO:0000256" key="8">
    <source>
        <dbReference type="ARBA" id="ARBA00022603"/>
    </source>
</evidence>
<evidence type="ECO:0000256" key="7">
    <source>
        <dbReference type="ARBA" id="ARBA00013998"/>
    </source>
</evidence>
<evidence type="ECO:0000256" key="4">
    <source>
        <dbReference type="ARBA" id="ARBA00005178"/>
    </source>
</evidence>
<feature type="binding site" evidence="22 24">
    <location>
        <position position="266"/>
    </location>
    <ligand>
        <name>Zn(2+)</name>
        <dbReference type="ChEBI" id="CHEBI:29105"/>
    </ligand>
</feature>
<evidence type="ECO:0000259" key="29">
    <source>
        <dbReference type="PROSITE" id="PS51337"/>
    </source>
</evidence>
<dbReference type="InterPro" id="IPR006158">
    <property type="entry name" value="Cobalamin-bd"/>
</dbReference>
<evidence type="ECO:0000259" key="26">
    <source>
        <dbReference type="PROSITE" id="PS50972"/>
    </source>
</evidence>
<feature type="binding site" evidence="23">
    <location>
        <position position="838"/>
    </location>
    <ligand>
        <name>methylcob(III)alamin</name>
        <dbReference type="ChEBI" id="CHEBI:28115"/>
    </ligand>
</feature>
<feature type="binding site" evidence="23">
    <location>
        <begin position="1225"/>
        <end position="1226"/>
    </location>
    <ligand>
        <name>S-adenosyl-L-methionine</name>
        <dbReference type="ChEBI" id="CHEBI:59789"/>
    </ligand>
</feature>
<dbReference type="InterPro" id="IPR033706">
    <property type="entry name" value="Met_synthase_B12-bd"/>
</dbReference>
<accession>A0A4Y9SWS2</accession>
<dbReference type="EMBL" id="SPUM01000117">
    <property type="protein sequence ID" value="TFW29967.1"/>
    <property type="molecule type" value="Genomic_DNA"/>
</dbReference>
<dbReference type="Gene3D" id="1.10.1240.10">
    <property type="entry name" value="Methionine synthase domain"/>
    <property type="match status" value="1"/>
</dbReference>
<evidence type="ECO:0000256" key="16">
    <source>
        <dbReference type="ARBA" id="ARBA00023167"/>
    </source>
</evidence>
<evidence type="ECO:0000256" key="21">
    <source>
        <dbReference type="PIRNR" id="PIRNR000381"/>
    </source>
</evidence>
<dbReference type="SUPFAM" id="SSF56507">
    <property type="entry name" value="Methionine synthase activation domain-like"/>
    <property type="match status" value="1"/>
</dbReference>
<dbReference type="RefSeq" id="WP_135190978.1">
    <property type="nucleotide sequence ID" value="NZ_SPUM01000117.1"/>
</dbReference>
<dbReference type="OrthoDB" id="9803687at2"/>
<keyword evidence="14" id="KW-0677">Repeat</keyword>
<feature type="binding site" evidence="23">
    <location>
        <position position="977"/>
    </location>
    <ligand>
        <name>S-adenosyl-L-methionine</name>
        <dbReference type="ChEBI" id="CHEBI:59789"/>
    </ligand>
</feature>
<feature type="domain" description="B12-binding" evidence="28">
    <location>
        <begin position="776"/>
        <end position="915"/>
    </location>
</feature>
<feature type="binding site" evidence="23">
    <location>
        <position position="716"/>
    </location>
    <ligand>
        <name>methylcob(III)alamin</name>
        <dbReference type="ChEBI" id="CHEBI:28115"/>
    </ligand>
</feature>
<dbReference type="FunFam" id="1.10.1240.10:FF:000001">
    <property type="entry name" value="Methionine synthase"/>
    <property type="match status" value="1"/>
</dbReference>
<comment type="caution">
    <text evidence="30">The sequence shown here is derived from an EMBL/GenBank/DDBJ whole genome shotgun (WGS) entry which is preliminary data.</text>
</comment>
<evidence type="ECO:0000256" key="5">
    <source>
        <dbReference type="ARBA" id="ARBA00010398"/>
    </source>
</evidence>
<comment type="similarity">
    <text evidence="5">Belongs to the vitamin-B12 dependent methionine synthase family.</text>
</comment>
<dbReference type="NCBIfam" id="NF007024">
    <property type="entry name" value="PRK09490.1"/>
    <property type="match status" value="1"/>
</dbReference>
<dbReference type="FunFam" id="3.20.20.20:FF:000002">
    <property type="entry name" value="Methionine synthase"/>
    <property type="match status" value="1"/>
</dbReference>
<keyword evidence="15 21" id="KW-0862">Zinc</keyword>
<evidence type="ECO:0000259" key="28">
    <source>
        <dbReference type="PROSITE" id="PS51332"/>
    </source>
</evidence>
<feature type="domain" description="Pterin-binding" evidence="26">
    <location>
        <begin position="377"/>
        <end position="638"/>
    </location>
</feature>
<dbReference type="InterPro" id="IPR036589">
    <property type="entry name" value="HCY_dom_sf"/>
</dbReference>
<dbReference type="EC" id="2.1.1.13" evidence="6 20"/>
<evidence type="ECO:0000256" key="19">
    <source>
        <dbReference type="ARBA" id="ARBA00031040"/>
    </source>
</evidence>
<evidence type="ECO:0000256" key="22">
    <source>
        <dbReference type="PIRSR" id="PIRSR000381-1"/>
    </source>
</evidence>
<dbReference type="CDD" id="cd02069">
    <property type="entry name" value="methionine_synthase_B12_BD"/>
    <property type="match status" value="1"/>
</dbReference>
<keyword evidence="8 21" id="KW-0489">Methyltransferase</keyword>
<dbReference type="Pfam" id="PF02310">
    <property type="entry name" value="B12-binding"/>
    <property type="match status" value="1"/>
</dbReference>
<feature type="domain" description="B12-binding N-terminal" evidence="29">
    <location>
        <begin position="668"/>
        <end position="766"/>
    </location>
</feature>
<dbReference type="Gene3D" id="3.20.20.20">
    <property type="entry name" value="Dihydropteroate synthase-like"/>
    <property type="match status" value="1"/>
</dbReference>
<evidence type="ECO:0000256" key="14">
    <source>
        <dbReference type="ARBA" id="ARBA00022737"/>
    </source>
</evidence>
<evidence type="ECO:0000313" key="31">
    <source>
        <dbReference type="Proteomes" id="UP000297258"/>
    </source>
</evidence>
<evidence type="ECO:0000256" key="1">
    <source>
        <dbReference type="ARBA" id="ARBA00001700"/>
    </source>
</evidence>
<dbReference type="GO" id="GO:0008705">
    <property type="term" value="F:methionine synthase activity"/>
    <property type="evidence" value="ECO:0007669"/>
    <property type="project" value="UniProtKB-UniRule"/>
</dbReference>
<dbReference type="InterPro" id="IPR011822">
    <property type="entry name" value="MetH"/>
</dbReference>
<dbReference type="PANTHER" id="PTHR45833">
    <property type="entry name" value="METHIONINE SYNTHASE"/>
    <property type="match status" value="1"/>
</dbReference>
<dbReference type="UniPathway" id="UPA00051">
    <property type="reaction ID" value="UER00081"/>
</dbReference>
<feature type="binding site" evidence="23">
    <location>
        <position position="894"/>
    </location>
    <ligand>
        <name>methylcob(III)alamin</name>
        <dbReference type="ChEBI" id="CHEBI:28115"/>
    </ligand>
</feature>
<evidence type="ECO:0000259" key="25">
    <source>
        <dbReference type="PROSITE" id="PS50970"/>
    </source>
</evidence>
<dbReference type="FunFam" id="3.40.50.280:FF:000001">
    <property type="entry name" value="Methionine synthase"/>
    <property type="match status" value="1"/>
</dbReference>
<dbReference type="SUPFAM" id="SSF82282">
    <property type="entry name" value="Homocysteine S-methyltransferase"/>
    <property type="match status" value="1"/>
</dbReference>
<evidence type="ECO:0000256" key="20">
    <source>
        <dbReference type="NCBIfam" id="TIGR02082"/>
    </source>
</evidence>
<keyword evidence="10 21" id="KW-0846">Cobalamin</keyword>
<dbReference type="GO" id="GO:0008270">
    <property type="term" value="F:zinc ion binding"/>
    <property type="evidence" value="ECO:0007669"/>
    <property type="project" value="UniProtKB-UniRule"/>
</dbReference>
<dbReference type="SUPFAM" id="SSF47644">
    <property type="entry name" value="Methionine synthase domain"/>
    <property type="match status" value="1"/>
</dbReference>
<evidence type="ECO:0000256" key="18">
    <source>
        <dbReference type="ARBA" id="ARBA00025552"/>
    </source>
</evidence>
<protein>
    <recommendedName>
        <fullName evidence="7 20">Methionine synthase</fullName>
        <ecNumber evidence="6 20">2.1.1.13</ecNumber>
    </recommendedName>
    <alternativeName>
        <fullName evidence="19 21">5-methyltetrahydrofolate--homocysteine methyltransferase</fullName>
    </alternativeName>
</protein>
<dbReference type="Gene3D" id="3.10.196.10">
    <property type="entry name" value="Vitamin B12-dependent methionine synthase, activation domain"/>
    <property type="match status" value="1"/>
</dbReference>
<dbReference type="PROSITE" id="PS51332">
    <property type="entry name" value="B12_BINDING"/>
    <property type="match status" value="1"/>
</dbReference>
<dbReference type="Gene3D" id="3.40.50.280">
    <property type="entry name" value="Cobalamin-binding domain"/>
    <property type="match status" value="1"/>
</dbReference>
<dbReference type="PROSITE" id="PS50972">
    <property type="entry name" value="PTERIN_BINDING"/>
    <property type="match status" value="1"/>
</dbReference>
<dbReference type="Gene3D" id="3.20.20.330">
    <property type="entry name" value="Homocysteine-binding-like domain"/>
    <property type="match status" value="1"/>
</dbReference>
<dbReference type="Pfam" id="PF00809">
    <property type="entry name" value="Pterin_bind"/>
    <property type="match status" value="1"/>
</dbReference>
<feature type="binding site" evidence="22 24">
    <location>
        <position position="332"/>
    </location>
    <ligand>
        <name>Zn(2+)</name>
        <dbReference type="ChEBI" id="CHEBI:29105"/>
    </ligand>
</feature>
<evidence type="ECO:0000256" key="11">
    <source>
        <dbReference type="ARBA" id="ARBA00022679"/>
    </source>
</evidence>
<dbReference type="PIRSF" id="PIRSF000381">
    <property type="entry name" value="MetH"/>
    <property type="match status" value="1"/>
</dbReference>
<dbReference type="PROSITE" id="PS50970">
    <property type="entry name" value="HCY"/>
    <property type="match status" value="1"/>
</dbReference>
<evidence type="ECO:0000259" key="27">
    <source>
        <dbReference type="PROSITE" id="PS50974"/>
    </source>
</evidence>